<dbReference type="Pfam" id="PF05103">
    <property type="entry name" value="DivIVA"/>
    <property type="match status" value="1"/>
</dbReference>
<organism evidence="8 9">
    <name type="scientific">Desulfosporosinus acididurans</name>
    <dbReference type="NCBI Taxonomy" id="476652"/>
    <lineage>
        <taxon>Bacteria</taxon>
        <taxon>Bacillati</taxon>
        <taxon>Bacillota</taxon>
        <taxon>Clostridia</taxon>
        <taxon>Eubacteriales</taxon>
        <taxon>Desulfitobacteriaceae</taxon>
        <taxon>Desulfosporosinus</taxon>
    </lineage>
</organism>
<dbReference type="AlphaFoldDB" id="A0A0J1FNP8"/>
<name>A0A0J1FNP8_9FIRM</name>
<comment type="caution">
    <text evidence="8">The sequence shown here is derived from an EMBL/GenBank/DDBJ whole genome shotgun (WGS) entry which is preliminary data.</text>
</comment>
<comment type="similarity">
    <text evidence="2">Belongs to the DivIVA family.</text>
</comment>
<dbReference type="EMBL" id="LDZY01000010">
    <property type="protein sequence ID" value="KLU64967.1"/>
    <property type="molecule type" value="Genomic_DNA"/>
</dbReference>
<dbReference type="GO" id="GO:0005737">
    <property type="term" value="C:cytoplasm"/>
    <property type="evidence" value="ECO:0007669"/>
    <property type="project" value="UniProtKB-SubCell"/>
</dbReference>
<dbReference type="STRING" id="476652.DEAC_c29340"/>
<proteinExistence type="inferred from homology"/>
<accession>A0A0J1FNP8</accession>
<dbReference type="GO" id="GO:0051301">
    <property type="term" value="P:cell division"/>
    <property type="evidence" value="ECO:0007669"/>
    <property type="project" value="UniProtKB-KW"/>
</dbReference>
<sequence>MMQMTPLDIRNKQFNKGIRGYQCGEVEKFLDTVSQEFESAYTENFELREKVKALESEISHFRQIENTLQQTLVLAQQTAEEVKQAARHEAELLLKEAEQNKLAKVSEAQEKWEEIQGEIQELSRKRDLIRSQLKSFLLSHLDLETMQERNEGIA</sequence>
<dbReference type="Gene3D" id="6.10.250.660">
    <property type="match status" value="1"/>
</dbReference>
<dbReference type="InterPro" id="IPR019933">
    <property type="entry name" value="DivIVA_domain"/>
</dbReference>
<evidence type="ECO:0000256" key="3">
    <source>
        <dbReference type="ARBA" id="ARBA00022490"/>
    </source>
</evidence>
<evidence type="ECO:0000313" key="8">
    <source>
        <dbReference type="EMBL" id="KLU64967.1"/>
    </source>
</evidence>
<reference evidence="8 9" key="1">
    <citation type="submission" date="2015-06" db="EMBL/GenBank/DDBJ databases">
        <title>Draft genome of the moderately acidophilic sulfate reducer Candidatus Desulfosporosinus acididurans strain M1.</title>
        <authorList>
            <person name="Poehlein A."/>
            <person name="Petzsch P."/>
            <person name="Johnson B.D."/>
            <person name="Schloemann M."/>
            <person name="Daniel R."/>
            <person name="Muehling M."/>
        </authorList>
    </citation>
    <scope>NUCLEOTIDE SEQUENCE [LARGE SCALE GENOMIC DNA]</scope>
    <source>
        <strain evidence="8 9">M1</strain>
    </source>
</reference>
<evidence type="ECO:0000256" key="4">
    <source>
        <dbReference type="ARBA" id="ARBA00022618"/>
    </source>
</evidence>
<evidence type="ECO:0000256" key="2">
    <source>
        <dbReference type="ARBA" id="ARBA00009008"/>
    </source>
</evidence>
<evidence type="ECO:0000256" key="5">
    <source>
        <dbReference type="ARBA" id="ARBA00023054"/>
    </source>
</evidence>
<dbReference type="PATRIC" id="fig|476652.3.peg.3092"/>
<keyword evidence="3" id="KW-0963">Cytoplasm</keyword>
<keyword evidence="4" id="KW-0132">Cell division</keyword>
<gene>
    <name evidence="8" type="primary">divIVA</name>
    <name evidence="8" type="ORF">DEAC_c29340</name>
</gene>
<evidence type="ECO:0000256" key="7">
    <source>
        <dbReference type="SAM" id="Coils"/>
    </source>
</evidence>
<evidence type="ECO:0000256" key="1">
    <source>
        <dbReference type="ARBA" id="ARBA00004496"/>
    </source>
</evidence>
<keyword evidence="5 7" id="KW-0175">Coiled coil</keyword>
<dbReference type="Proteomes" id="UP000036356">
    <property type="component" value="Unassembled WGS sequence"/>
</dbReference>
<keyword evidence="6" id="KW-0131">Cell cycle</keyword>
<evidence type="ECO:0000256" key="6">
    <source>
        <dbReference type="ARBA" id="ARBA00023306"/>
    </source>
</evidence>
<comment type="subcellular location">
    <subcellularLocation>
        <location evidence="1">Cytoplasm</location>
    </subcellularLocation>
</comment>
<dbReference type="PANTHER" id="PTHR35794:SF2">
    <property type="entry name" value="CELL DIVISION PROTEIN DIVIVA"/>
    <property type="match status" value="1"/>
</dbReference>
<dbReference type="NCBIfam" id="TIGR03544">
    <property type="entry name" value="DivI1A_domain"/>
    <property type="match status" value="1"/>
</dbReference>
<dbReference type="PANTHER" id="PTHR35794">
    <property type="entry name" value="CELL DIVISION PROTEIN DIVIVA"/>
    <property type="match status" value="1"/>
</dbReference>
<feature type="coiled-coil region" evidence="7">
    <location>
        <begin position="37"/>
        <end position="125"/>
    </location>
</feature>
<evidence type="ECO:0000313" key="9">
    <source>
        <dbReference type="Proteomes" id="UP000036356"/>
    </source>
</evidence>
<dbReference type="InterPro" id="IPR007793">
    <property type="entry name" value="DivIVA_fam"/>
</dbReference>
<protein>
    <submittedName>
        <fullName evidence="8">Septum site-determining protein DivIVA</fullName>
    </submittedName>
</protein>
<keyword evidence="9" id="KW-1185">Reference proteome</keyword>